<sequence>MSVGNCGLEADREPLESESAGRQTNTIVRFALLSWDFRDSNKRYRILPVFSFPLAITSSAICQATTCLLLHMYLKDLDSPKILRFHDGVFPTQFNVYYCS</sequence>
<evidence type="ECO:0000313" key="2">
    <source>
        <dbReference type="EMBL" id="KAG7504501.1"/>
    </source>
</evidence>
<evidence type="ECO:0000256" key="1">
    <source>
        <dbReference type="SAM" id="MobiDB-lite"/>
    </source>
</evidence>
<comment type="caution">
    <text evidence="2">The sequence shown here is derived from an EMBL/GenBank/DDBJ whole genome shotgun (WGS) entry which is preliminary data.</text>
</comment>
<name>A0AAV6RGF2_SOLSE</name>
<evidence type="ECO:0000313" key="3">
    <source>
        <dbReference type="Proteomes" id="UP000693946"/>
    </source>
</evidence>
<feature type="region of interest" description="Disordered" evidence="1">
    <location>
        <begin position="1"/>
        <end position="20"/>
    </location>
</feature>
<dbReference type="AlphaFoldDB" id="A0AAV6RGF2"/>
<dbReference type="EMBL" id="JAGKHQ010000011">
    <property type="protein sequence ID" value="KAG7504501.1"/>
    <property type="molecule type" value="Genomic_DNA"/>
</dbReference>
<protein>
    <submittedName>
        <fullName evidence="2">Uncharacterized protein</fullName>
    </submittedName>
</protein>
<keyword evidence="3" id="KW-1185">Reference proteome</keyword>
<accession>A0AAV6RGF2</accession>
<dbReference type="Proteomes" id="UP000693946">
    <property type="component" value="Linkage Group LG19"/>
</dbReference>
<gene>
    <name evidence="2" type="ORF">JOB18_010251</name>
</gene>
<reference evidence="2 3" key="1">
    <citation type="journal article" date="2021" name="Sci. Rep.">
        <title>Chromosome anchoring in Senegalese sole (Solea senegalensis) reveals sex-associated markers and genome rearrangements in flatfish.</title>
        <authorList>
            <person name="Guerrero-Cozar I."/>
            <person name="Gomez-Garrido J."/>
            <person name="Berbel C."/>
            <person name="Martinez-Blanch J.F."/>
            <person name="Alioto T."/>
            <person name="Claros M.G."/>
            <person name="Gagnaire P.A."/>
            <person name="Manchado M."/>
        </authorList>
    </citation>
    <scope>NUCLEOTIDE SEQUENCE [LARGE SCALE GENOMIC DNA]</scope>
    <source>
        <strain evidence="2">Sse05_10M</strain>
    </source>
</reference>
<proteinExistence type="predicted"/>
<organism evidence="2 3">
    <name type="scientific">Solea senegalensis</name>
    <name type="common">Senegalese sole</name>
    <dbReference type="NCBI Taxonomy" id="28829"/>
    <lineage>
        <taxon>Eukaryota</taxon>
        <taxon>Metazoa</taxon>
        <taxon>Chordata</taxon>
        <taxon>Craniata</taxon>
        <taxon>Vertebrata</taxon>
        <taxon>Euteleostomi</taxon>
        <taxon>Actinopterygii</taxon>
        <taxon>Neopterygii</taxon>
        <taxon>Teleostei</taxon>
        <taxon>Neoteleostei</taxon>
        <taxon>Acanthomorphata</taxon>
        <taxon>Carangaria</taxon>
        <taxon>Pleuronectiformes</taxon>
        <taxon>Pleuronectoidei</taxon>
        <taxon>Soleidae</taxon>
        <taxon>Solea</taxon>
    </lineage>
</organism>